<dbReference type="PANTHER" id="PTHR44943:SF8">
    <property type="entry name" value="TPR REPEAT-CONTAINING PROTEIN MJ0263"/>
    <property type="match status" value="1"/>
</dbReference>
<feature type="repeat" description="TPR" evidence="4">
    <location>
        <begin position="366"/>
        <end position="399"/>
    </location>
</feature>
<dbReference type="InterPro" id="IPR011990">
    <property type="entry name" value="TPR-like_helical_dom_sf"/>
</dbReference>
<feature type="repeat" description="TPR" evidence="4">
    <location>
        <begin position="332"/>
        <end position="365"/>
    </location>
</feature>
<dbReference type="Pfam" id="PF13432">
    <property type="entry name" value="TPR_16"/>
    <property type="match status" value="1"/>
</dbReference>
<dbReference type="InterPro" id="IPR019734">
    <property type="entry name" value="TPR_rpt"/>
</dbReference>
<evidence type="ECO:0000313" key="7">
    <source>
        <dbReference type="EMBL" id="EFI35739.1"/>
    </source>
</evidence>
<dbReference type="Gene3D" id="1.25.40.10">
    <property type="entry name" value="Tetratricopeptide repeat domain"/>
    <property type="match status" value="2"/>
</dbReference>
<evidence type="ECO:0000256" key="1">
    <source>
        <dbReference type="ARBA" id="ARBA00022737"/>
    </source>
</evidence>
<dbReference type="GO" id="GO:0000160">
    <property type="term" value="P:phosphorelay signal transduction system"/>
    <property type="evidence" value="ECO:0007669"/>
    <property type="project" value="InterPro"/>
</dbReference>
<dbReference type="OrthoDB" id="5469194at2"/>
<dbReference type="Pfam" id="PF13176">
    <property type="entry name" value="TPR_7"/>
    <property type="match status" value="1"/>
</dbReference>
<dbReference type="eggNOG" id="COG0457">
    <property type="taxonomic scope" value="Bacteria"/>
</dbReference>
<protein>
    <submittedName>
        <fullName evidence="7">Response regulator receiver protein</fullName>
    </submittedName>
</protein>
<dbReference type="PROSITE" id="PS50293">
    <property type="entry name" value="TPR_REGION"/>
    <property type="match status" value="1"/>
</dbReference>
<feature type="domain" description="Response regulatory" evidence="6">
    <location>
        <begin position="25"/>
        <end position="147"/>
    </location>
</feature>
<dbReference type="Pfam" id="PF13181">
    <property type="entry name" value="TPR_8"/>
    <property type="match status" value="1"/>
</dbReference>
<keyword evidence="8" id="KW-1185">Reference proteome</keyword>
<comment type="caution">
    <text evidence="3">Lacks conserved residue(s) required for the propagation of feature annotation.</text>
</comment>
<organism evidence="7 8">
    <name type="scientific">Desulfonatronospira thiodismutans ASO3-1</name>
    <dbReference type="NCBI Taxonomy" id="555779"/>
    <lineage>
        <taxon>Bacteria</taxon>
        <taxon>Pseudomonadati</taxon>
        <taxon>Thermodesulfobacteriota</taxon>
        <taxon>Desulfovibrionia</taxon>
        <taxon>Desulfovibrionales</taxon>
        <taxon>Desulfonatronovibrionaceae</taxon>
        <taxon>Desulfonatronospira</taxon>
    </lineage>
</organism>
<evidence type="ECO:0000256" key="2">
    <source>
        <dbReference type="ARBA" id="ARBA00022803"/>
    </source>
</evidence>
<evidence type="ECO:0000259" key="6">
    <source>
        <dbReference type="PROSITE" id="PS50110"/>
    </source>
</evidence>
<reference evidence="7" key="1">
    <citation type="submission" date="2010-05" db="EMBL/GenBank/DDBJ databases">
        <title>The draft genome of Desulfonatronospira thiodismutans ASO3-1.</title>
        <authorList>
            <consortium name="US DOE Joint Genome Institute (JGI-PGF)"/>
            <person name="Lucas S."/>
            <person name="Copeland A."/>
            <person name="Lapidus A."/>
            <person name="Cheng J.-F."/>
            <person name="Bruce D."/>
            <person name="Goodwin L."/>
            <person name="Pitluck S."/>
            <person name="Chertkov O."/>
            <person name="Brettin T."/>
            <person name="Detter J.C."/>
            <person name="Han C."/>
            <person name="Land M.L."/>
            <person name="Hauser L."/>
            <person name="Kyrpides N."/>
            <person name="Mikhailova N."/>
            <person name="Muyzer G."/>
            <person name="Woyke T."/>
        </authorList>
    </citation>
    <scope>NUCLEOTIDE SEQUENCE [LARGE SCALE GENOMIC DNA]</scope>
    <source>
        <strain evidence="7">ASO3-1</strain>
    </source>
</reference>
<dbReference type="InterPro" id="IPR051685">
    <property type="entry name" value="Ycf3/AcsC/BcsC/TPR_MFPF"/>
</dbReference>
<keyword evidence="1" id="KW-0677">Repeat</keyword>
<dbReference type="PANTHER" id="PTHR44943">
    <property type="entry name" value="CELLULOSE SYNTHASE OPERON PROTEIN C"/>
    <property type="match status" value="1"/>
</dbReference>
<dbReference type="EMBL" id="ACJN02000001">
    <property type="protein sequence ID" value="EFI35739.1"/>
    <property type="molecule type" value="Genomic_DNA"/>
</dbReference>
<feature type="coiled-coil region" evidence="5">
    <location>
        <begin position="227"/>
        <end position="288"/>
    </location>
</feature>
<comment type="caution">
    <text evidence="7">The sequence shown here is derived from an EMBL/GenBank/DDBJ whole genome shotgun (WGS) entry which is preliminary data.</text>
</comment>
<proteinExistence type="predicted"/>
<evidence type="ECO:0000256" key="3">
    <source>
        <dbReference type="PROSITE-ProRule" id="PRU00169"/>
    </source>
</evidence>
<dbReference type="SUPFAM" id="SSF48452">
    <property type="entry name" value="TPR-like"/>
    <property type="match status" value="1"/>
</dbReference>
<dbReference type="InterPro" id="IPR001789">
    <property type="entry name" value="Sig_transdc_resp-reg_receiver"/>
</dbReference>
<dbReference type="InterPro" id="IPR011006">
    <property type="entry name" value="CheY-like_superfamily"/>
</dbReference>
<dbReference type="AlphaFoldDB" id="D6SM28"/>
<keyword evidence="2 4" id="KW-0802">TPR repeat</keyword>
<dbReference type="SMART" id="SM00028">
    <property type="entry name" value="TPR"/>
    <property type="match status" value="5"/>
</dbReference>
<feature type="repeat" description="TPR" evidence="4">
    <location>
        <begin position="404"/>
        <end position="437"/>
    </location>
</feature>
<dbReference type="Proteomes" id="UP000005496">
    <property type="component" value="Unassembled WGS sequence"/>
</dbReference>
<evidence type="ECO:0000256" key="5">
    <source>
        <dbReference type="SAM" id="Coils"/>
    </source>
</evidence>
<evidence type="ECO:0000256" key="4">
    <source>
        <dbReference type="PROSITE-ProRule" id="PRU00339"/>
    </source>
</evidence>
<gene>
    <name evidence="7" type="ORF">Dthio_PD3168</name>
</gene>
<evidence type="ECO:0000313" key="8">
    <source>
        <dbReference type="Proteomes" id="UP000005496"/>
    </source>
</evidence>
<dbReference type="PROSITE" id="PS50005">
    <property type="entry name" value="TPR"/>
    <property type="match status" value="3"/>
</dbReference>
<accession>D6SM28</accession>
<name>D6SM28_9BACT</name>
<keyword evidence="5" id="KW-0175">Coiled coil</keyword>
<dbReference type="PROSITE" id="PS50110">
    <property type="entry name" value="RESPONSE_REGULATORY"/>
    <property type="match status" value="1"/>
</dbReference>
<dbReference type="SUPFAM" id="SSF52172">
    <property type="entry name" value="CheY-like"/>
    <property type="match status" value="1"/>
</dbReference>
<dbReference type="Gene3D" id="3.40.50.2300">
    <property type="match status" value="1"/>
</dbReference>
<dbReference type="Pfam" id="PF13424">
    <property type="entry name" value="TPR_12"/>
    <property type="match status" value="1"/>
</dbReference>
<sequence>MDENKKKLTIYEKIVKFFLTDGKGCIIAVSQDSLLIKAVKAMYKALGIDANSFFHKQNLEKAGADAKSLLTRFNQVVFLVESSTDGASNVLNIKNFKNILGHKCKVIVMTSETDRSNIIQMYEMGADNVIVKPVSVNSLIQKIALTLNPNNELAQKVDEAKALLMENHLDQAENVVQEIINQKPDSAIAYILKGDIAKKRKNFEAAEKFYIQASGTSKMYLEPLKKLARLYSEMNNLEKKLEYLKKLDKLSPLNHERKIDLGDTYLRMDNEEEAKANFDQAIRQVQKQARDLISSTIMQIARKVRDERPDLSSQYVAKAIEHKGSALSREDIWMFNEIGISLRQQGKWEEAIGYYSQGLKIAPMDGGLYYNVGMAYAQGKQYYKALENFQKAVEVSPELVDQYSSVAFNMAKVYQALNRPGDAVKYLKKALEVDPENQSAQNLLAKLTS</sequence>